<evidence type="ECO:0000313" key="3">
    <source>
        <dbReference type="EMBL" id="QRH02939.1"/>
    </source>
</evidence>
<name>A0ABX7G6E7_9GAMM</name>
<evidence type="ECO:0000256" key="1">
    <source>
        <dbReference type="ARBA" id="ARBA00012528"/>
    </source>
</evidence>
<dbReference type="InterPro" id="IPR003018">
    <property type="entry name" value="GAF"/>
</dbReference>
<dbReference type="EC" id="2.7.7.65" evidence="1"/>
<dbReference type="Gene3D" id="3.30.450.40">
    <property type="match status" value="1"/>
</dbReference>
<dbReference type="SUPFAM" id="SSF55073">
    <property type="entry name" value="Nucleotide cyclase"/>
    <property type="match status" value="1"/>
</dbReference>
<dbReference type="Proteomes" id="UP000596252">
    <property type="component" value="Chromosome"/>
</dbReference>
<dbReference type="Pfam" id="PF00990">
    <property type="entry name" value="GGDEF"/>
    <property type="match status" value="1"/>
</dbReference>
<feature type="domain" description="GGDEF" evidence="2">
    <location>
        <begin position="198"/>
        <end position="324"/>
    </location>
</feature>
<dbReference type="InterPro" id="IPR043128">
    <property type="entry name" value="Rev_trsase/Diguanyl_cyclase"/>
</dbReference>
<dbReference type="InterPro" id="IPR050469">
    <property type="entry name" value="Diguanylate_Cyclase"/>
</dbReference>
<dbReference type="InterPro" id="IPR029016">
    <property type="entry name" value="GAF-like_dom_sf"/>
</dbReference>
<reference evidence="3 4" key="1">
    <citation type="journal article" date="2012" name="Antonie Van Leeuwenhoek">
        <title>Shewanella litorisediminis sp. nov., a gammaproteobacterium isolated from a tidal flat sediment.</title>
        <authorList>
            <person name="Lee M.H."/>
            <person name="Yoon J.H."/>
        </authorList>
    </citation>
    <scope>NUCLEOTIDE SEQUENCE [LARGE SCALE GENOMIC DNA]</scope>
    <source>
        <strain evidence="3 4">SMK1-12</strain>
    </source>
</reference>
<dbReference type="PANTHER" id="PTHR45138">
    <property type="entry name" value="REGULATORY COMPONENTS OF SENSORY TRANSDUCTION SYSTEM"/>
    <property type="match status" value="1"/>
</dbReference>
<keyword evidence="4" id="KW-1185">Reference proteome</keyword>
<sequence>MKAYGYHSFRDIQVNEIDWLRWQRLVDTVAEMFHAPAAFINQANTKGIEVLIASELPTTRYSPGHIATIDQNVYSHYVVQKNQLLYVPDASLEPRWHNNPEFQDDHYVSYLGLPIIWPDGDAFGTLCVLSDVVTQYPATYLKVLTVIRDVINADLAHMYRENQLINQSYLDPLTKVYNRRGFEELFKKNQQLALRLGRKMVLLSFDLDGFKPINDNYGHITGDKILAFFATSLKSSCRGSDLVARWGGDEFLVLAHSETEQLENSVLTRLDEHLANQTQLPKFDYSVGMLQLDAATRYELDSLLPSVDARMYHHKRTKQAKPRQ</sequence>
<gene>
    <name evidence="3" type="ORF">JQC75_05900</name>
</gene>
<dbReference type="PROSITE" id="PS50887">
    <property type="entry name" value="GGDEF"/>
    <property type="match status" value="1"/>
</dbReference>
<dbReference type="InterPro" id="IPR000160">
    <property type="entry name" value="GGDEF_dom"/>
</dbReference>
<accession>A0ABX7G6E7</accession>
<organism evidence="3 4">
    <name type="scientific">Shewanella litorisediminis</name>
    <dbReference type="NCBI Taxonomy" id="1173586"/>
    <lineage>
        <taxon>Bacteria</taxon>
        <taxon>Pseudomonadati</taxon>
        <taxon>Pseudomonadota</taxon>
        <taxon>Gammaproteobacteria</taxon>
        <taxon>Alteromonadales</taxon>
        <taxon>Shewanellaceae</taxon>
        <taxon>Shewanella</taxon>
    </lineage>
</organism>
<dbReference type="SUPFAM" id="SSF55781">
    <property type="entry name" value="GAF domain-like"/>
    <property type="match status" value="1"/>
</dbReference>
<evidence type="ECO:0000259" key="2">
    <source>
        <dbReference type="PROSITE" id="PS50887"/>
    </source>
</evidence>
<dbReference type="Gene3D" id="3.30.70.270">
    <property type="match status" value="1"/>
</dbReference>
<dbReference type="NCBIfam" id="TIGR00254">
    <property type="entry name" value="GGDEF"/>
    <property type="match status" value="1"/>
</dbReference>
<dbReference type="PANTHER" id="PTHR45138:SF6">
    <property type="entry name" value="DIGUANYLATE CYCLASE DGCN"/>
    <property type="match status" value="1"/>
</dbReference>
<dbReference type="EMBL" id="CP069213">
    <property type="protein sequence ID" value="QRH02939.1"/>
    <property type="molecule type" value="Genomic_DNA"/>
</dbReference>
<dbReference type="SMART" id="SM00267">
    <property type="entry name" value="GGDEF"/>
    <property type="match status" value="1"/>
</dbReference>
<dbReference type="CDD" id="cd01949">
    <property type="entry name" value="GGDEF"/>
    <property type="match status" value="1"/>
</dbReference>
<dbReference type="InterPro" id="IPR029787">
    <property type="entry name" value="Nucleotide_cyclase"/>
</dbReference>
<proteinExistence type="predicted"/>
<dbReference type="RefSeq" id="WP_203326519.1">
    <property type="nucleotide sequence ID" value="NZ_CP069213.1"/>
</dbReference>
<evidence type="ECO:0000313" key="4">
    <source>
        <dbReference type="Proteomes" id="UP000596252"/>
    </source>
</evidence>
<protein>
    <recommendedName>
        <fullName evidence="1">diguanylate cyclase</fullName>
        <ecNumber evidence="1">2.7.7.65</ecNumber>
    </recommendedName>
</protein>
<dbReference type="Pfam" id="PF01590">
    <property type="entry name" value="GAF"/>
    <property type="match status" value="1"/>
</dbReference>